<feature type="compositionally biased region" description="Basic residues" evidence="1">
    <location>
        <begin position="64"/>
        <end position="75"/>
    </location>
</feature>
<protein>
    <submittedName>
        <fullName evidence="2">Uncharacterized protein</fullName>
    </submittedName>
</protein>
<evidence type="ECO:0000313" key="2">
    <source>
        <dbReference type="EMBL" id="JAE14687.1"/>
    </source>
</evidence>
<reference evidence="2" key="1">
    <citation type="submission" date="2014-09" db="EMBL/GenBank/DDBJ databases">
        <authorList>
            <person name="Magalhaes I.L.F."/>
            <person name="Oliveira U."/>
            <person name="Santos F.R."/>
            <person name="Vidigal T.H.D.A."/>
            <person name="Brescovit A.D."/>
            <person name="Santos A.J."/>
        </authorList>
    </citation>
    <scope>NUCLEOTIDE SEQUENCE</scope>
    <source>
        <tissue evidence="2">Shoot tissue taken approximately 20 cm above the soil surface</tissue>
    </source>
</reference>
<dbReference type="AlphaFoldDB" id="A0A0A9FQX3"/>
<evidence type="ECO:0000256" key="1">
    <source>
        <dbReference type="SAM" id="MobiDB-lite"/>
    </source>
</evidence>
<feature type="region of interest" description="Disordered" evidence="1">
    <location>
        <begin position="64"/>
        <end position="85"/>
    </location>
</feature>
<dbReference type="EMBL" id="GBRH01183209">
    <property type="protein sequence ID" value="JAE14687.1"/>
    <property type="molecule type" value="Transcribed_RNA"/>
</dbReference>
<proteinExistence type="predicted"/>
<organism evidence="2">
    <name type="scientific">Arundo donax</name>
    <name type="common">Giant reed</name>
    <name type="synonym">Donax arundinaceus</name>
    <dbReference type="NCBI Taxonomy" id="35708"/>
    <lineage>
        <taxon>Eukaryota</taxon>
        <taxon>Viridiplantae</taxon>
        <taxon>Streptophyta</taxon>
        <taxon>Embryophyta</taxon>
        <taxon>Tracheophyta</taxon>
        <taxon>Spermatophyta</taxon>
        <taxon>Magnoliopsida</taxon>
        <taxon>Liliopsida</taxon>
        <taxon>Poales</taxon>
        <taxon>Poaceae</taxon>
        <taxon>PACMAD clade</taxon>
        <taxon>Arundinoideae</taxon>
        <taxon>Arundineae</taxon>
        <taxon>Arundo</taxon>
    </lineage>
</organism>
<name>A0A0A9FQX3_ARUDO</name>
<sequence>MRRRSHCGFPRRSGSMILMRPQRVQYGPPLASNLGNLAHSSLSDPRSRAKARHQTLLRFYRRIQQHSRARNHSKRAPNSMPASIL</sequence>
<accession>A0A0A9FQX3</accession>
<reference evidence="2" key="2">
    <citation type="journal article" date="2015" name="Data Brief">
        <title>Shoot transcriptome of the giant reed, Arundo donax.</title>
        <authorList>
            <person name="Barrero R.A."/>
            <person name="Guerrero F.D."/>
            <person name="Moolhuijzen P."/>
            <person name="Goolsby J.A."/>
            <person name="Tidwell J."/>
            <person name="Bellgard S.E."/>
            <person name="Bellgard M.I."/>
        </authorList>
    </citation>
    <scope>NUCLEOTIDE SEQUENCE</scope>
    <source>
        <tissue evidence="2">Shoot tissue taken approximately 20 cm above the soil surface</tissue>
    </source>
</reference>